<evidence type="ECO:0000313" key="3">
    <source>
        <dbReference type="Proteomes" id="UP000002630"/>
    </source>
</evidence>
<feature type="region of interest" description="Disordered" evidence="1">
    <location>
        <begin position="1"/>
        <end position="20"/>
    </location>
</feature>
<keyword evidence="3" id="KW-1185">Reference proteome</keyword>
<dbReference type="InterPro" id="IPR043928">
    <property type="entry name" value="DNVP"/>
</dbReference>
<reference evidence="2 3" key="1">
    <citation type="journal article" date="2010" name="Nature">
        <title>The Ectocarpus genome and the independent evolution of multicellularity in brown algae.</title>
        <authorList>
            <person name="Cock J.M."/>
            <person name="Sterck L."/>
            <person name="Rouze P."/>
            <person name="Scornet D."/>
            <person name="Allen A.E."/>
            <person name="Amoutzias G."/>
            <person name="Anthouard V."/>
            <person name="Artiguenave F."/>
            <person name="Aury J.M."/>
            <person name="Badger J.H."/>
            <person name="Beszteri B."/>
            <person name="Billiau K."/>
            <person name="Bonnet E."/>
            <person name="Bothwell J.H."/>
            <person name="Bowler C."/>
            <person name="Boyen C."/>
            <person name="Brownlee C."/>
            <person name="Carrano C.J."/>
            <person name="Charrier B."/>
            <person name="Cho G.Y."/>
            <person name="Coelho S.M."/>
            <person name="Collen J."/>
            <person name="Corre E."/>
            <person name="Da Silva C."/>
            <person name="Delage L."/>
            <person name="Delaroque N."/>
            <person name="Dittami S.M."/>
            <person name="Doulbeau S."/>
            <person name="Elias M."/>
            <person name="Farnham G."/>
            <person name="Gachon C.M."/>
            <person name="Gschloessl B."/>
            <person name="Heesch S."/>
            <person name="Jabbari K."/>
            <person name="Jubin C."/>
            <person name="Kawai H."/>
            <person name="Kimura K."/>
            <person name="Kloareg B."/>
            <person name="Kupper F.C."/>
            <person name="Lang D."/>
            <person name="Le Bail A."/>
            <person name="Leblanc C."/>
            <person name="Lerouge P."/>
            <person name="Lohr M."/>
            <person name="Lopez P.J."/>
            <person name="Martens C."/>
            <person name="Maumus F."/>
            <person name="Michel G."/>
            <person name="Miranda-Saavedra D."/>
            <person name="Morales J."/>
            <person name="Moreau H."/>
            <person name="Motomura T."/>
            <person name="Nagasato C."/>
            <person name="Napoli C.A."/>
            <person name="Nelson D.R."/>
            <person name="Nyvall-Collen P."/>
            <person name="Peters A.F."/>
            <person name="Pommier C."/>
            <person name="Potin P."/>
            <person name="Poulain J."/>
            <person name="Quesneville H."/>
            <person name="Read B."/>
            <person name="Rensing S.A."/>
            <person name="Ritter A."/>
            <person name="Rousvoal S."/>
            <person name="Samanta M."/>
            <person name="Samson G."/>
            <person name="Schroeder D.C."/>
            <person name="Segurens B."/>
            <person name="Strittmatter M."/>
            <person name="Tonon T."/>
            <person name="Tregear J.W."/>
            <person name="Valentin K."/>
            <person name="von Dassow P."/>
            <person name="Yamagishi T."/>
            <person name="Van de Peer Y."/>
            <person name="Wincker P."/>
        </authorList>
    </citation>
    <scope>NUCLEOTIDE SEQUENCE [LARGE SCALE GENOMIC DNA]</scope>
    <source>
        <strain evidence="3">Ec32 / CCAP1310/4</strain>
    </source>
</reference>
<dbReference type="Proteomes" id="UP000002630">
    <property type="component" value="Linkage Group LG16"/>
</dbReference>
<evidence type="ECO:0000313" key="2">
    <source>
        <dbReference type="EMBL" id="CBN80356.1"/>
    </source>
</evidence>
<evidence type="ECO:0000256" key="1">
    <source>
        <dbReference type="SAM" id="MobiDB-lite"/>
    </source>
</evidence>
<sequence>MTLSSNVGSRAQVMHGTAKKTSGGLEKADLAYNKSGSIVSKKKSVEAKKSENGLLKLWRRAMQEVSSSPMYKDKFVKPKRGSVVHAKVFAEYERLVREKYGATHDVQKLTVDGITKMVIDES</sequence>
<proteinExistence type="predicted"/>
<dbReference type="GO" id="GO:0051276">
    <property type="term" value="P:chromosome organization"/>
    <property type="evidence" value="ECO:0007669"/>
    <property type="project" value="InterPro"/>
</dbReference>
<dbReference type="EMBL" id="FN649741">
    <property type="protein sequence ID" value="CBN80356.1"/>
    <property type="molecule type" value="Genomic_DNA"/>
</dbReference>
<dbReference type="EMBL" id="FN648730">
    <property type="protein sequence ID" value="CBN80356.1"/>
    <property type="molecule type" value="Genomic_DNA"/>
</dbReference>
<accession>D8LP85</accession>
<dbReference type="InParanoid" id="D8LP85"/>
<dbReference type="GO" id="GO:0003677">
    <property type="term" value="F:DNA binding"/>
    <property type="evidence" value="ECO:0007669"/>
    <property type="project" value="InterPro"/>
</dbReference>
<name>D8LP85_ECTSI</name>
<protein>
    <submittedName>
        <fullName evidence="2">EsV-1-52</fullName>
    </submittedName>
</protein>
<dbReference type="AlphaFoldDB" id="D8LP85"/>
<organism evidence="2 3">
    <name type="scientific">Ectocarpus siliculosus</name>
    <name type="common">Brown alga</name>
    <name type="synonym">Conferva siliculosa</name>
    <dbReference type="NCBI Taxonomy" id="2880"/>
    <lineage>
        <taxon>Eukaryota</taxon>
        <taxon>Sar</taxon>
        <taxon>Stramenopiles</taxon>
        <taxon>Ochrophyta</taxon>
        <taxon>PX clade</taxon>
        <taxon>Phaeophyceae</taxon>
        <taxon>Ectocarpales</taxon>
        <taxon>Ectocarpaceae</taxon>
        <taxon>Ectocarpus</taxon>
    </lineage>
</organism>
<gene>
    <name evidence="2" type="ORF">Esi_0052_0218</name>
</gene>
<dbReference type="Pfam" id="PF19060">
    <property type="entry name" value="DVNP"/>
    <property type="match status" value="1"/>
</dbReference>